<dbReference type="PANTHER" id="PTHR21284:SF12">
    <property type="entry name" value="EG:80H7.2 PROTEIN"/>
    <property type="match status" value="1"/>
</dbReference>
<proteinExistence type="predicted"/>
<evidence type="ECO:0000313" key="3">
    <source>
        <dbReference type="Proteomes" id="UP000311919"/>
    </source>
</evidence>
<organism evidence="2 3">
    <name type="scientific">Schistosoma japonicum</name>
    <name type="common">Blood fluke</name>
    <dbReference type="NCBI Taxonomy" id="6182"/>
    <lineage>
        <taxon>Eukaryota</taxon>
        <taxon>Metazoa</taxon>
        <taxon>Spiralia</taxon>
        <taxon>Lophotrochozoa</taxon>
        <taxon>Platyhelminthes</taxon>
        <taxon>Trematoda</taxon>
        <taxon>Digenea</taxon>
        <taxon>Strigeidida</taxon>
        <taxon>Schistosomatoidea</taxon>
        <taxon>Schistosomatidae</taxon>
        <taxon>Schistosoma</taxon>
    </lineage>
</organism>
<dbReference type="OrthoDB" id="6140671at2759"/>
<feature type="transmembrane region" description="Helical" evidence="1">
    <location>
        <begin position="12"/>
        <end position="34"/>
    </location>
</feature>
<name>A0A4Z2DDK4_SCHJA</name>
<comment type="caution">
    <text evidence="2">The sequence shown here is derived from an EMBL/GenBank/DDBJ whole genome shotgun (WGS) entry which is preliminary data.</text>
</comment>
<dbReference type="AlphaFoldDB" id="A0A4Z2DDK4"/>
<feature type="transmembrane region" description="Helical" evidence="1">
    <location>
        <begin position="177"/>
        <end position="201"/>
    </location>
</feature>
<protein>
    <recommendedName>
        <fullName evidence="4">Transmembrane protein</fullName>
    </recommendedName>
</protein>
<dbReference type="EMBL" id="SKCS01000170">
    <property type="protein sequence ID" value="TNN14591.1"/>
    <property type="molecule type" value="Genomic_DNA"/>
</dbReference>
<accession>A0A4Z2DDK4</accession>
<evidence type="ECO:0008006" key="4">
    <source>
        <dbReference type="Google" id="ProtNLM"/>
    </source>
</evidence>
<keyword evidence="3" id="KW-1185">Reference proteome</keyword>
<feature type="transmembrane region" description="Helical" evidence="1">
    <location>
        <begin position="126"/>
        <end position="150"/>
    </location>
</feature>
<feature type="transmembrane region" description="Helical" evidence="1">
    <location>
        <begin position="89"/>
        <end position="119"/>
    </location>
</feature>
<dbReference type="Proteomes" id="UP000311919">
    <property type="component" value="Unassembled WGS sequence"/>
</dbReference>
<dbReference type="PANTHER" id="PTHR21284">
    <property type="entry name" value="EG:80H7.2 PROTEIN"/>
    <property type="match status" value="1"/>
</dbReference>
<evidence type="ECO:0000256" key="1">
    <source>
        <dbReference type="SAM" id="Phobius"/>
    </source>
</evidence>
<sequence>MRNHRKVPMFWICFTFTTFGFTCSFVSMVMPYWYARYPQSQNRFVRLGLWEVCFDGYMAKKPGNNMYMGCFYLFDTKIQTLWPIIFRDWFIACQISFTCSFATYILAECVILTQAFGLFSFRGSRVVLCMMVALSINYFSTLISLITMGVGVDTEKKIESTAKCPWLEYLSQSSLSWSYGLASVSLLPTWITIILLGWFVYPKRSPCGLLINSAWDWPTLNDLRCRYHIDDMHTSKVSSYLNPQSSCNNVSLSIDHPYSLHSRSLIQPCGQNTCDQLSSESENRILRKPTLFHKPRVQQEQLLVTSGQDQNSILSDNCGRLSSYDPRSADTVSLLSYEQPPSSLLYPSQTTNMNDFNSLMNSKVNNNAILDYSPVNLMFSSHKITMTPTSFFKKFTCEQQNYHQQQKCITNSGSHSQLKSINSNKSLNFEQQPSTSNPDTSIWTENKSCEKSVEYGSPIIQAARPMKRIKIKTDGFMKKIIPSDHMFNFSSTFQNTEIQIQPNISVQKAKPMNKKQ</sequence>
<keyword evidence="1" id="KW-0472">Membrane</keyword>
<dbReference type="Gene3D" id="1.20.140.150">
    <property type="match status" value="1"/>
</dbReference>
<keyword evidence="1" id="KW-1133">Transmembrane helix</keyword>
<gene>
    <name evidence="2" type="ORF">EWB00_002054</name>
</gene>
<reference evidence="2 3" key="1">
    <citation type="submission" date="2019-03" db="EMBL/GenBank/DDBJ databases">
        <title>An improved genome assembly of the fluke Schistosoma japonicum.</title>
        <authorList>
            <person name="Hu W."/>
            <person name="Luo F."/>
            <person name="Yin M."/>
            <person name="Mo X."/>
            <person name="Sun C."/>
            <person name="Wu Q."/>
            <person name="Zhu B."/>
            <person name="Xiang M."/>
            <person name="Wang J."/>
            <person name="Wang Y."/>
            <person name="Zhang T."/>
            <person name="Xu B."/>
            <person name="Zheng H."/>
            <person name="Feng Z."/>
        </authorList>
    </citation>
    <scope>NUCLEOTIDE SEQUENCE [LARGE SCALE GENOMIC DNA]</scope>
    <source>
        <strain evidence="2">HuSjv2</strain>
        <tissue evidence="2">Worms</tissue>
    </source>
</reference>
<evidence type="ECO:0000313" key="2">
    <source>
        <dbReference type="EMBL" id="TNN14591.1"/>
    </source>
</evidence>
<keyword evidence="1" id="KW-0812">Transmembrane</keyword>